<evidence type="ECO:0000313" key="3">
    <source>
        <dbReference type="Proteomes" id="UP000317650"/>
    </source>
</evidence>
<proteinExistence type="predicted"/>
<evidence type="ECO:0000256" key="1">
    <source>
        <dbReference type="SAM" id="MobiDB-lite"/>
    </source>
</evidence>
<comment type="caution">
    <text evidence="2">The sequence shown here is derived from an EMBL/GenBank/DDBJ whole genome shotgun (WGS) entry which is preliminary data.</text>
</comment>
<name>A0A4S8JZ70_MUSBA</name>
<accession>A0A4S8JZ70</accession>
<feature type="region of interest" description="Disordered" evidence="1">
    <location>
        <begin position="112"/>
        <end position="166"/>
    </location>
</feature>
<dbReference type="AlphaFoldDB" id="A0A4S8JZ70"/>
<dbReference type="EMBL" id="PYDT01000003">
    <property type="protein sequence ID" value="THU67684.1"/>
    <property type="molecule type" value="Genomic_DNA"/>
</dbReference>
<reference evidence="2 3" key="1">
    <citation type="journal article" date="2019" name="Nat. Plants">
        <title>Genome sequencing of Musa balbisiana reveals subgenome evolution and function divergence in polyploid bananas.</title>
        <authorList>
            <person name="Yao X."/>
        </authorList>
    </citation>
    <scope>NUCLEOTIDE SEQUENCE [LARGE SCALE GENOMIC DNA]</scope>
    <source>
        <strain evidence="3">cv. DH-PKW</strain>
        <tissue evidence="2">Leaves</tissue>
    </source>
</reference>
<organism evidence="2 3">
    <name type="scientific">Musa balbisiana</name>
    <name type="common">Banana</name>
    <dbReference type="NCBI Taxonomy" id="52838"/>
    <lineage>
        <taxon>Eukaryota</taxon>
        <taxon>Viridiplantae</taxon>
        <taxon>Streptophyta</taxon>
        <taxon>Embryophyta</taxon>
        <taxon>Tracheophyta</taxon>
        <taxon>Spermatophyta</taxon>
        <taxon>Magnoliopsida</taxon>
        <taxon>Liliopsida</taxon>
        <taxon>Zingiberales</taxon>
        <taxon>Musaceae</taxon>
        <taxon>Musa</taxon>
    </lineage>
</organism>
<dbReference type="Proteomes" id="UP000317650">
    <property type="component" value="Chromosome 5"/>
</dbReference>
<feature type="compositionally biased region" description="Low complexity" evidence="1">
    <location>
        <begin position="73"/>
        <end position="83"/>
    </location>
</feature>
<protein>
    <submittedName>
        <fullName evidence="2">Uncharacterized protein</fullName>
    </submittedName>
</protein>
<feature type="compositionally biased region" description="Low complexity" evidence="1">
    <location>
        <begin position="116"/>
        <end position="155"/>
    </location>
</feature>
<keyword evidence="3" id="KW-1185">Reference proteome</keyword>
<gene>
    <name evidence="2" type="ORF">C4D60_Mb05t27300</name>
</gene>
<sequence>MSDDVLVLAGFVIRAIQDLSSLPTQPASGRRGVDAAAESDGGGLDVGEEIFFRSRSMVSTGTPLLGPSPPSVSPASASGSVSPSLRRLPIASSQSFTFFSCDSIAATCSRSDGTGAAASASRNRSTNSRNHARASSLSARASSAPSSSPAPRSHSGNGGDGGAVPRAFPLVADANAGGGLGLD</sequence>
<feature type="region of interest" description="Disordered" evidence="1">
    <location>
        <begin position="61"/>
        <end position="83"/>
    </location>
</feature>
<evidence type="ECO:0000313" key="2">
    <source>
        <dbReference type="EMBL" id="THU67684.1"/>
    </source>
</evidence>